<dbReference type="EMBL" id="CAJPDR010000709">
    <property type="protein sequence ID" value="CAF9941994.1"/>
    <property type="molecule type" value="Genomic_DNA"/>
</dbReference>
<comment type="caution">
    <text evidence="2">The sequence shown here is derived from an EMBL/GenBank/DDBJ whole genome shotgun (WGS) entry which is preliminary data.</text>
</comment>
<dbReference type="AlphaFoldDB" id="A0A8H3J7C7"/>
<feature type="compositionally biased region" description="Polar residues" evidence="1">
    <location>
        <begin position="1"/>
        <end position="15"/>
    </location>
</feature>
<dbReference type="Proteomes" id="UP000664203">
    <property type="component" value="Unassembled WGS sequence"/>
</dbReference>
<keyword evidence="3" id="KW-1185">Reference proteome</keyword>
<protein>
    <submittedName>
        <fullName evidence="2">Uncharacterized protein</fullName>
    </submittedName>
</protein>
<feature type="region of interest" description="Disordered" evidence="1">
    <location>
        <begin position="1"/>
        <end position="41"/>
    </location>
</feature>
<evidence type="ECO:0000313" key="2">
    <source>
        <dbReference type="EMBL" id="CAF9941994.1"/>
    </source>
</evidence>
<name>A0A8H3J7C7_9LECA</name>
<proteinExistence type="predicted"/>
<reference evidence="2" key="1">
    <citation type="submission" date="2021-03" db="EMBL/GenBank/DDBJ databases">
        <authorList>
            <person name="Tagirdzhanova G."/>
        </authorList>
    </citation>
    <scope>NUCLEOTIDE SEQUENCE</scope>
</reference>
<sequence>MSSSPTDDASVTRSTGFGLDGFQPLQQDIDPFDGFQLSTPPARHCRRTCPRNGKGHAIGECDGDGALIGVQDEARTHALFVAVDAASDERGGIEALTVKGGMVKGDEAEWEGVAVFVREIVGIVGIVGG</sequence>
<evidence type="ECO:0000313" key="3">
    <source>
        <dbReference type="Proteomes" id="UP000664203"/>
    </source>
</evidence>
<organism evidence="2 3">
    <name type="scientific">Alectoria fallacina</name>
    <dbReference type="NCBI Taxonomy" id="1903189"/>
    <lineage>
        <taxon>Eukaryota</taxon>
        <taxon>Fungi</taxon>
        <taxon>Dikarya</taxon>
        <taxon>Ascomycota</taxon>
        <taxon>Pezizomycotina</taxon>
        <taxon>Lecanoromycetes</taxon>
        <taxon>OSLEUM clade</taxon>
        <taxon>Lecanoromycetidae</taxon>
        <taxon>Lecanorales</taxon>
        <taxon>Lecanorineae</taxon>
        <taxon>Parmeliaceae</taxon>
        <taxon>Alectoria</taxon>
    </lineage>
</organism>
<evidence type="ECO:0000256" key="1">
    <source>
        <dbReference type="SAM" id="MobiDB-lite"/>
    </source>
</evidence>
<gene>
    <name evidence="2" type="ORF">ALECFALPRED_009434</name>
</gene>
<accession>A0A8H3J7C7</accession>